<dbReference type="EMBL" id="ABEU02000003">
    <property type="protein sequence ID" value="PNR57960.1"/>
    <property type="molecule type" value="Genomic_DNA"/>
</dbReference>
<name>A0A2K1KW38_PHYPA</name>
<dbReference type="AlphaFoldDB" id="A0A2K1KW38"/>
<protein>
    <submittedName>
        <fullName evidence="1 2">Uncharacterized protein</fullName>
    </submittedName>
</protein>
<dbReference type="EnsemblPlants" id="Pp3c3_25515V3.1">
    <property type="protein sequence ID" value="PAC:32944797.CDS.1"/>
    <property type="gene ID" value="Pp3c3_25515"/>
</dbReference>
<dbReference type="Gramene" id="Pp3c3_25515V3.1">
    <property type="protein sequence ID" value="PAC:32944797.CDS.1"/>
    <property type="gene ID" value="Pp3c3_25515"/>
</dbReference>
<evidence type="ECO:0000313" key="2">
    <source>
        <dbReference type="EnsemblPlants" id="PAC:32944797.CDS.1"/>
    </source>
</evidence>
<reference evidence="1 3" key="1">
    <citation type="journal article" date="2008" name="Science">
        <title>The Physcomitrella genome reveals evolutionary insights into the conquest of land by plants.</title>
        <authorList>
            <person name="Rensing S."/>
            <person name="Lang D."/>
            <person name="Zimmer A."/>
            <person name="Terry A."/>
            <person name="Salamov A."/>
            <person name="Shapiro H."/>
            <person name="Nishiyama T."/>
            <person name="Perroud P.-F."/>
            <person name="Lindquist E."/>
            <person name="Kamisugi Y."/>
            <person name="Tanahashi T."/>
            <person name="Sakakibara K."/>
            <person name="Fujita T."/>
            <person name="Oishi K."/>
            <person name="Shin-I T."/>
            <person name="Kuroki Y."/>
            <person name="Toyoda A."/>
            <person name="Suzuki Y."/>
            <person name="Hashimoto A."/>
            <person name="Yamaguchi K."/>
            <person name="Sugano A."/>
            <person name="Kohara Y."/>
            <person name="Fujiyama A."/>
            <person name="Anterola A."/>
            <person name="Aoki S."/>
            <person name="Ashton N."/>
            <person name="Barbazuk W.B."/>
            <person name="Barker E."/>
            <person name="Bennetzen J."/>
            <person name="Bezanilla M."/>
            <person name="Blankenship R."/>
            <person name="Cho S.H."/>
            <person name="Dutcher S."/>
            <person name="Estelle M."/>
            <person name="Fawcett J.A."/>
            <person name="Gundlach H."/>
            <person name="Hanada K."/>
            <person name="Heyl A."/>
            <person name="Hicks K.A."/>
            <person name="Hugh J."/>
            <person name="Lohr M."/>
            <person name="Mayer K."/>
            <person name="Melkozernov A."/>
            <person name="Murata T."/>
            <person name="Nelson D."/>
            <person name="Pils B."/>
            <person name="Prigge M."/>
            <person name="Reiss B."/>
            <person name="Renner T."/>
            <person name="Rombauts S."/>
            <person name="Rushton P."/>
            <person name="Sanderfoot A."/>
            <person name="Schween G."/>
            <person name="Shiu S.-H."/>
            <person name="Stueber K."/>
            <person name="Theodoulou F.L."/>
            <person name="Tu H."/>
            <person name="Van de Peer Y."/>
            <person name="Verrier P.J."/>
            <person name="Waters E."/>
            <person name="Wood A."/>
            <person name="Yang L."/>
            <person name="Cove D."/>
            <person name="Cuming A."/>
            <person name="Hasebe M."/>
            <person name="Lucas S."/>
            <person name="Mishler D.B."/>
            <person name="Reski R."/>
            <person name="Grigoriev I."/>
            <person name="Quatrano R.S."/>
            <person name="Boore J.L."/>
        </authorList>
    </citation>
    <scope>NUCLEOTIDE SEQUENCE [LARGE SCALE GENOMIC DNA]</scope>
    <source>
        <strain evidence="2 3">cv. Gransden 2004</strain>
    </source>
</reference>
<accession>A0A2K1KW38</accession>
<reference evidence="2" key="3">
    <citation type="submission" date="2020-12" db="UniProtKB">
        <authorList>
            <consortium name="EnsemblPlants"/>
        </authorList>
    </citation>
    <scope>IDENTIFICATION</scope>
</reference>
<organism evidence="1">
    <name type="scientific">Physcomitrium patens</name>
    <name type="common">Spreading-leaved earth moss</name>
    <name type="synonym">Physcomitrella patens</name>
    <dbReference type="NCBI Taxonomy" id="3218"/>
    <lineage>
        <taxon>Eukaryota</taxon>
        <taxon>Viridiplantae</taxon>
        <taxon>Streptophyta</taxon>
        <taxon>Embryophyta</taxon>
        <taxon>Bryophyta</taxon>
        <taxon>Bryophytina</taxon>
        <taxon>Bryopsida</taxon>
        <taxon>Funariidae</taxon>
        <taxon>Funariales</taxon>
        <taxon>Funariaceae</taxon>
        <taxon>Physcomitrium</taxon>
    </lineage>
</organism>
<proteinExistence type="predicted"/>
<reference evidence="1 3" key="2">
    <citation type="journal article" date="2018" name="Plant J.">
        <title>The Physcomitrella patens chromosome-scale assembly reveals moss genome structure and evolution.</title>
        <authorList>
            <person name="Lang D."/>
            <person name="Ullrich K.K."/>
            <person name="Murat F."/>
            <person name="Fuchs J."/>
            <person name="Jenkins J."/>
            <person name="Haas F.B."/>
            <person name="Piednoel M."/>
            <person name="Gundlach H."/>
            <person name="Van Bel M."/>
            <person name="Meyberg R."/>
            <person name="Vives C."/>
            <person name="Morata J."/>
            <person name="Symeonidi A."/>
            <person name="Hiss M."/>
            <person name="Muchero W."/>
            <person name="Kamisugi Y."/>
            <person name="Saleh O."/>
            <person name="Blanc G."/>
            <person name="Decker E.L."/>
            <person name="van Gessel N."/>
            <person name="Grimwood J."/>
            <person name="Hayes R.D."/>
            <person name="Graham S.W."/>
            <person name="Gunter L.E."/>
            <person name="McDaniel S.F."/>
            <person name="Hoernstein S.N.W."/>
            <person name="Larsson A."/>
            <person name="Li F.W."/>
            <person name="Perroud P.F."/>
            <person name="Phillips J."/>
            <person name="Ranjan P."/>
            <person name="Rokshar D.S."/>
            <person name="Rothfels C.J."/>
            <person name="Schneider L."/>
            <person name="Shu S."/>
            <person name="Stevenson D.W."/>
            <person name="Thummler F."/>
            <person name="Tillich M."/>
            <person name="Villarreal Aguilar J.C."/>
            <person name="Widiez T."/>
            <person name="Wong G.K."/>
            <person name="Wymore A."/>
            <person name="Zhang Y."/>
            <person name="Zimmer A.D."/>
            <person name="Quatrano R.S."/>
            <person name="Mayer K.F.X."/>
            <person name="Goodstein D."/>
            <person name="Casacuberta J.M."/>
            <person name="Vandepoele K."/>
            <person name="Reski R."/>
            <person name="Cuming A.C."/>
            <person name="Tuskan G.A."/>
            <person name="Maumus F."/>
            <person name="Salse J."/>
            <person name="Schmutz J."/>
            <person name="Rensing S.A."/>
        </authorList>
    </citation>
    <scope>NUCLEOTIDE SEQUENCE [LARGE SCALE GENOMIC DNA]</scope>
    <source>
        <strain evidence="2 3">cv. Gransden 2004</strain>
    </source>
</reference>
<dbReference type="Proteomes" id="UP000006727">
    <property type="component" value="Chromosome 3"/>
</dbReference>
<dbReference type="InParanoid" id="A0A2K1KW38"/>
<evidence type="ECO:0000313" key="1">
    <source>
        <dbReference type="EMBL" id="PNR57960.1"/>
    </source>
</evidence>
<keyword evidence="3" id="KW-1185">Reference proteome</keyword>
<sequence>MGSHALGGGGHEGWLISFRNLGAAPPSFALCVFSFFLSEQVISLHGWMGLLNHSSALFLPTSKSPISHSQLPRVI</sequence>
<evidence type="ECO:0000313" key="3">
    <source>
        <dbReference type="Proteomes" id="UP000006727"/>
    </source>
</evidence>
<gene>
    <name evidence="1" type="ORF">PHYPA_004954</name>
</gene>